<dbReference type="SUPFAM" id="SSF55821">
    <property type="entry name" value="YrdC/RibB"/>
    <property type="match status" value="1"/>
</dbReference>
<dbReference type="GO" id="GO:0005524">
    <property type="term" value="F:ATP binding"/>
    <property type="evidence" value="ECO:0007669"/>
    <property type="project" value="UniProtKB-UniRule"/>
</dbReference>
<dbReference type="FunFam" id="3.90.870.10:FF:000009">
    <property type="entry name" value="Threonylcarbamoyl-AMP synthase, putative"/>
    <property type="match status" value="1"/>
</dbReference>
<evidence type="ECO:0000256" key="6">
    <source>
        <dbReference type="ARBA" id="ARBA00022679"/>
    </source>
</evidence>
<keyword evidence="17" id="KW-1185">Reference proteome</keyword>
<gene>
    <name evidence="16" type="primary">ywlC_2</name>
    <name evidence="16" type="ORF">K239x_45280</name>
</gene>
<evidence type="ECO:0000256" key="5">
    <source>
        <dbReference type="ARBA" id="ARBA00022490"/>
    </source>
</evidence>
<evidence type="ECO:0000256" key="2">
    <source>
        <dbReference type="ARBA" id="ARBA00007663"/>
    </source>
</evidence>
<feature type="binding site" evidence="14">
    <location>
        <position position="189"/>
    </location>
    <ligand>
        <name>ATP</name>
        <dbReference type="ChEBI" id="CHEBI:30616"/>
    </ligand>
</feature>
<organism evidence="16 17">
    <name type="scientific">Stieleria marina</name>
    <dbReference type="NCBI Taxonomy" id="1930275"/>
    <lineage>
        <taxon>Bacteria</taxon>
        <taxon>Pseudomonadati</taxon>
        <taxon>Planctomycetota</taxon>
        <taxon>Planctomycetia</taxon>
        <taxon>Pirellulales</taxon>
        <taxon>Pirellulaceae</taxon>
        <taxon>Stieleria</taxon>
    </lineage>
</organism>
<evidence type="ECO:0000256" key="8">
    <source>
        <dbReference type="ARBA" id="ARBA00022695"/>
    </source>
</evidence>
<feature type="binding site" evidence="14">
    <location>
        <position position="26"/>
    </location>
    <ligand>
        <name>L-threonine</name>
        <dbReference type="ChEBI" id="CHEBI:57926"/>
    </ligand>
</feature>
<evidence type="ECO:0000256" key="7">
    <source>
        <dbReference type="ARBA" id="ARBA00022694"/>
    </source>
</evidence>
<reference evidence="16 17" key="1">
    <citation type="submission" date="2019-02" db="EMBL/GenBank/DDBJ databases">
        <title>Deep-cultivation of Planctomycetes and their phenomic and genomic characterization uncovers novel biology.</title>
        <authorList>
            <person name="Wiegand S."/>
            <person name="Jogler M."/>
            <person name="Boedeker C."/>
            <person name="Pinto D."/>
            <person name="Vollmers J."/>
            <person name="Rivas-Marin E."/>
            <person name="Kohn T."/>
            <person name="Peeters S.H."/>
            <person name="Heuer A."/>
            <person name="Rast P."/>
            <person name="Oberbeckmann S."/>
            <person name="Bunk B."/>
            <person name="Jeske O."/>
            <person name="Meyerdierks A."/>
            <person name="Storesund J.E."/>
            <person name="Kallscheuer N."/>
            <person name="Luecker S."/>
            <person name="Lage O.M."/>
            <person name="Pohl T."/>
            <person name="Merkel B.J."/>
            <person name="Hornburger P."/>
            <person name="Mueller R.-W."/>
            <person name="Bruemmer F."/>
            <person name="Labrenz M."/>
            <person name="Spormann A.M."/>
            <person name="Op den Camp H."/>
            <person name="Overmann J."/>
            <person name="Amann R."/>
            <person name="Jetten M.S.M."/>
            <person name="Mascher T."/>
            <person name="Medema M.H."/>
            <person name="Devos D.P."/>
            <person name="Kaster A.-K."/>
            <person name="Ovreas L."/>
            <person name="Rohde M."/>
            <person name="Galperin M.Y."/>
            <person name="Jogler C."/>
        </authorList>
    </citation>
    <scope>NUCLEOTIDE SEQUENCE [LARGE SCALE GENOMIC DNA]</scope>
    <source>
        <strain evidence="16 17">K23_9</strain>
    </source>
</reference>
<dbReference type="GO" id="GO:0006450">
    <property type="term" value="P:regulation of translational fidelity"/>
    <property type="evidence" value="ECO:0007669"/>
    <property type="project" value="TreeGrafter"/>
</dbReference>
<dbReference type="Pfam" id="PF03481">
    <property type="entry name" value="Sua5_C"/>
    <property type="match status" value="1"/>
</dbReference>
<feature type="binding site" evidence="14">
    <location>
        <position position="142"/>
    </location>
    <ligand>
        <name>L-threonine</name>
        <dbReference type="ChEBI" id="CHEBI:57926"/>
    </ligand>
</feature>
<feature type="binding site" evidence="14">
    <location>
        <position position="132"/>
    </location>
    <ligand>
        <name>L-threonine</name>
        <dbReference type="ChEBI" id="CHEBI:57926"/>
    </ligand>
</feature>
<comment type="similarity">
    <text evidence="2 13">Belongs to the SUA5 family.</text>
</comment>
<keyword evidence="5 13" id="KW-0963">Cytoplasm</keyword>
<dbReference type="GO" id="GO:0000049">
    <property type="term" value="F:tRNA binding"/>
    <property type="evidence" value="ECO:0007669"/>
    <property type="project" value="TreeGrafter"/>
</dbReference>
<dbReference type="PIRSF" id="PIRSF004930">
    <property type="entry name" value="Tln_factor_SUA5"/>
    <property type="match status" value="1"/>
</dbReference>
<dbReference type="PANTHER" id="PTHR17490">
    <property type="entry name" value="SUA5"/>
    <property type="match status" value="1"/>
</dbReference>
<dbReference type="PROSITE" id="PS51163">
    <property type="entry name" value="YRDC"/>
    <property type="match status" value="1"/>
</dbReference>
<dbReference type="NCBIfam" id="TIGR00057">
    <property type="entry name" value="L-threonylcarbamoyladenylate synthase"/>
    <property type="match status" value="1"/>
</dbReference>
<dbReference type="AlphaFoldDB" id="A0A517NZI5"/>
<feature type="binding site" evidence="14">
    <location>
        <position position="112"/>
    </location>
    <ligand>
        <name>L-threonine</name>
        <dbReference type="ChEBI" id="CHEBI:57926"/>
    </ligand>
</feature>
<comment type="subcellular location">
    <subcellularLocation>
        <location evidence="1 13">Cytoplasm</location>
    </subcellularLocation>
</comment>
<keyword evidence="10 13" id="KW-0067">ATP-binding</keyword>
<evidence type="ECO:0000313" key="16">
    <source>
        <dbReference type="EMBL" id="QDT12518.1"/>
    </source>
</evidence>
<evidence type="ECO:0000256" key="4">
    <source>
        <dbReference type="ARBA" id="ARBA00015492"/>
    </source>
</evidence>
<dbReference type="InterPro" id="IPR038385">
    <property type="entry name" value="Sua5/YwlC_C"/>
</dbReference>
<dbReference type="InterPro" id="IPR017945">
    <property type="entry name" value="DHBP_synth_RibB-like_a/b_dom"/>
</dbReference>
<dbReference type="OrthoDB" id="9814580at2"/>
<keyword evidence="9 13" id="KW-0547">Nucleotide-binding</keyword>
<protein>
    <recommendedName>
        <fullName evidence="4 13">Threonylcarbamoyl-AMP synthase</fullName>
        <shortName evidence="13">TC-AMP synthase</shortName>
        <ecNumber evidence="3 13">2.7.7.87</ecNumber>
    </recommendedName>
    <alternativeName>
        <fullName evidence="11 13">L-threonylcarbamoyladenylate synthase</fullName>
    </alternativeName>
</protein>
<dbReference type="RefSeq" id="WP_145420406.1">
    <property type="nucleotide sequence ID" value="NZ_CP036526.1"/>
</dbReference>
<keyword evidence="7 13" id="KW-0819">tRNA processing</keyword>
<feature type="binding site" evidence="14">
    <location>
        <position position="49"/>
    </location>
    <ligand>
        <name>ATP</name>
        <dbReference type="ChEBI" id="CHEBI:30616"/>
    </ligand>
</feature>
<dbReference type="InterPro" id="IPR006070">
    <property type="entry name" value="Sua5-like_dom"/>
</dbReference>
<dbReference type="InterPro" id="IPR010923">
    <property type="entry name" value="T(6)A37_SUA5"/>
</dbReference>
<evidence type="ECO:0000256" key="1">
    <source>
        <dbReference type="ARBA" id="ARBA00004496"/>
    </source>
</evidence>
<evidence type="ECO:0000256" key="9">
    <source>
        <dbReference type="ARBA" id="ARBA00022741"/>
    </source>
</evidence>
<evidence type="ECO:0000256" key="11">
    <source>
        <dbReference type="ARBA" id="ARBA00029774"/>
    </source>
</evidence>
<keyword evidence="6 13" id="KW-0808">Transferase</keyword>
<feature type="domain" description="YrdC-like" evidence="15">
    <location>
        <begin position="4"/>
        <end position="193"/>
    </location>
</feature>
<evidence type="ECO:0000256" key="14">
    <source>
        <dbReference type="PIRSR" id="PIRSR004930-1"/>
    </source>
</evidence>
<dbReference type="GO" id="GO:0003725">
    <property type="term" value="F:double-stranded RNA binding"/>
    <property type="evidence" value="ECO:0007669"/>
    <property type="project" value="UniProtKB-UniRule"/>
</dbReference>
<comment type="catalytic activity">
    <reaction evidence="12 13">
        <text>L-threonine + hydrogencarbonate + ATP = L-threonylcarbamoyladenylate + diphosphate + H2O</text>
        <dbReference type="Rhea" id="RHEA:36407"/>
        <dbReference type="ChEBI" id="CHEBI:15377"/>
        <dbReference type="ChEBI" id="CHEBI:17544"/>
        <dbReference type="ChEBI" id="CHEBI:30616"/>
        <dbReference type="ChEBI" id="CHEBI:33019"/>
        <dbReference type="ChEBI" id="CHEBI:57926"/>
        <dbReference type="ChEBI" id="CHEBI:73682"/>
        <dbReference type="EC" id="2.7.7.87"/>
    </reaction>
</comment>
<name>A0A517NZI5_9BACT</name>
<evidence type="ECO:0000256" key="12">
    <source>
        <dbReference type="ARBA" id="ARBA00048366"/>
    </source>
</evidence>
<dbReference type="Gene3D" id="3.40.50.11030">
    <property type="entry name" value="Threonylcarbamoyl-AMP synthase, C-terminal domain"/>
    <property type="match status" value="1"/>
</dbReference>
<evidence type="ECO:0000256" key="13">
    <source>
        <dbReference type="PIRNR" id="PIRNR004930"/>
    </source>
</evidence>
<comment type="function">
    <text evidence="13">Required for the formation of a threonylcarbamoyl group on adenosine at position 37 (t(6)A37) in tRNAs that read codons beginning with adenine.</text>
</comment>
<dbReference type="Pfam" id="PF01300">
    <property type="entry name" value="Sua5_yciO_yrdC"/>
    <property type="match status" value="1"/>
</dbReference>
<dbReference type="InterPro" id="IPR005145">
    <property type="entry name" value="Sua5_C"/>
</dbReference>
<dbReference type="PANTHER" id="PTHR17490:SF16">
    <property type="entry name" value="THREONYLCARBAMOYL-AMP SYNTHASE"/>
    <property type="match status" value="1"/>
</dbReference>
<dbReference type="Gene3D" id="3.90.870.10">
    <property type="entry name" value="DHBP synthase"/>
    <property type="match status" value="1"/>
</dbReference>
<dbReference type="GO" id="GO:0061710">
    <property type="term" value="F:L-threonylcarbamoyladenylate synthase"/>
    <property type="evidence" value="ECO:0007669"/>
    <property type="project" value="UniProtKB-EC"/>
</dbReference>
<proteinExistence type="inferred from homology"/>
<feature type="binding site" evidence="14">
    <location>
        <position position="58"/>
    </location>
    <ligand>
        <name>L-threonine</name>
        <dbReference type="ChEBI" id="CHEBI:57926"/>
    </ligand>
</feature>
<evidence type="ECO:0000256" key="3">
    <source>
        <dbReference type="ARBA" id="ARBA00012584"/>
    </source>
</evidence>
<evidence type="ECO:0000259" key="15">
    <source>
        <dbReference type="PROSITE" id="PS51163"/>
    </source>
</evidence>
<dbReference type="EC" id="2.7.7.87" evidence="3 13"/>
<feature type="binding site" evidence="14">
    <location>
        <position position="172"/>
    </location>
    <ligand>
        <name>L-threonine</name>
        <dbReference type="ChEBI" id="CHEBI:57926"/>
    </ligand>
</feature>
<dbReference type="GO" id="GO:0008033">
    <property type="term" value="P:tRNA processing"/>
    <property type="evidence" value="ECO:0007669"/>
    <property type="project" value="UniProtKB-KW"/>
</dbReference>
<dbReference type="InterPro" id="IPR050156">
    <property type="entry name" value="TC-AMP_synthase_SUA5"/>
</dbReference>
<keyword evidence="8 13" id="KW-0548">Nucleotidyltransferase</keyword>
<feature type="binding site" evidence="14">
    <location>
        <position position="225"/>
    </location>
    <ligand>
        <name>ATP</name>
        <dbReference type="ChEBI" id="CHEBI:30616"/>
    </ligand>
</feature>
<dbReference type="GO" id="GO:0005737">
    <property type="term" value="C:cytoplasm"/>
    <property type="evidence" value="ECO:0007669"/>
    <property type="project" value="UniProtKB-SubCell"/>
</dbReference>
<feature type="binding site" evidence="14">
    <location>
        <position position="134"/>
    </location>
    <ligand>
        <name>ATP</name>
        <dbReference type="ChEBI" id="CHEBI:30616"/>
    </ligand>
</feature>
<evidence type="ECO:0000256" key="10">
    <source>
        <dbReference type="ARBA" id="ARBA00022840"/>
    </source>
</evidence>
<evidence type="ECO:0000313" key="17">
    <source>
        <dbReference type="Proteomes" id="UP000319817"/>
    </source>
</evidence>
<dbReference type="Proteomes" id="UP000319817">
    <property type="component" value="Chromosome"/>
</dbReference>
<sequence length="321" mass="34189">MVTQQEISDAANLIRRGGLVAFPTETVYGLGANALNADAVAKIFELKGRPRFDPLIVHIADVDQLVDLAKVIPPAAAELIERFWPGPLSLVLPKHSSVPDIVTSGLPSVAIRCPDHDVARTFIRATGVPISAPSANRFGMISPTTAAHVRQQFGDQLPTVLDDGPCRIGVESTVVSFVESSDHRPTLLRPGGVTLEEIQAVIGTIDIKAQSEGNPNAPGQLASHYAPTTPLTLVASDWVMDDSIENQKVGLLSFQTHSAAAHFAAVEVLSAKGCLREAAVNLFAALRRLDEMGLDSIIAMPVPEAELGRAIMDRLRRAAAK</sequence>
<dbReference type="EMBL" id="CP036526">
    <property type="protein sequence ID" value="QDT12518.1"/>
    <property type="molecule type" value="Genomic_DNA"/>
</dbReference>
<accession>A0A517NZI5</accession>